<dbReference type="RefSeq" id="WP_354269793.1">
    <property type="nucleotide sequence ID" value="NZ_JBEPTQ010000001.1"/>
</dbReference>
<evidence type="ECO:0000313" key="2">
    <source>
        <dbReference type="EMBL" id="MET4715928.1"/>
    </source>
</evidence>
<feature type="transmembrane region" description="Helical" evidence="1">
    <location>
        <begin position="20"/>
        <end position="39"/>
    </location>
</feature>
<accession>A0ABV2RG73</accession>
<dbReference type="Proteomes" id="UP001549291">
    <property type="component" value="Unassembled WGS sequence"/>
</dbReference>
<evidence type="ECO:0000313" key="3">
    <source>
        <dbReference type="Proteomes" id="UP001549291"/>
    </source>
</evidence>
<evidence type="ECO:0000256" key="1">
    <source>
        <dbReference type="SAM" id="Phobius"/>
    </source>
</evidence>
<comment type="caution">
    <text evidence="2">The sequence shown here is derived from an EMBL/GenBank/DDBJ whole genome shotgun (WGS) entry which is preliminary data.</text>
</comment>
<dbReference type="EMBL" id="JBEPTQ010000001">
    <property type="protein sequence ID" value="MET4715928.1"/>
    <property type="molecule type" value="Genomic_DNA"/>
</dbReference>
<keyword evidence="1" id="KW-0812">Transmembrane</keyword>
<protein>
    <submittedName>
        <fullName evidence="2">Uncharacterized protein</fullName>
    </submittedName>
</protein>
<sequence length="190" mass="20691">MRHDHAASDSKVPLLPLVDILFSAFAAVLGTATVAVAMIRTSVPDSDRPELPYFTIVATSSDAKCTKTLRPKFLIKLPSGNEIEFEDVSMFNGATDTAPKSAVINAWYFSETSNDEQLDKLCPIAGGCVRAELAVLTAKPGVFTVIPAIKDSTCQDVRLDLRLGPLNNKVDHSNLREQNQVKTITFQVQQ</sequence>
<gene>
    <name evidence="2" type="ORF">ABIF63_000031</name>
</gene>
<proteinExistence type="predicted"/>
<keyword evidence="1" id="KW-1133">Transmembrane helix</keyword>
<reference evidence="2 3" key="1">
    <citation type="submission" date="2024-06" db="EMBL/GenBank/DDBJ databases">
        <title>Genomic Encyclopedia of Type Strains, Phase V (KMG-V): Genome sequencing to study the core and pangenomes of soil and plant-associated prokaryotes.</title>
        <authorList>
            <person name="Whitman W."/>
        </authorList>
    </citation>
    <scope>NUCLEOTIDE SEQUENCE [LARGE SCALE GENOMIC DNA]</scope>
    <source>
        <strain evidence="2 3">USDA 160</strain>
    </source>
</reference>
<organism evidence="2 3">
    <name type="scientific">Bradyrhizobium japonicum</name>
    <dbReference type="NCBI Taxonomy" id="375"/>
    <lineage>
        <taxon>Bacteria</taxon>
        <taxon>Pseudomonadati</taxon>
        <taxon>Pseudomonadota</taxon>
        <taxon>Alphaproteobacteria</taxon>
        <taxon>Hyphomicrobiales</taxon>
        <taxon>Nitrobacteraceae</taxon>
        <taxon>Bradyrhizobium</taxon>
    </lineage>
</organism>
<name>A0ABV2RG73_BRAJP</name>
<keyword evidence="1" id="KW-0472">Membrane</keyword>
<keyword evidence="3" id="KW-1185">Reference proteome</keyword>